<dbReference type="InterPro" id="IPR011990">
    <property type="entry name" value="TPR-like_helical_dom_sf"/>
</dbReference>
<name>A0A251TDA2_HELAN</name>
<reference evidence="2" key="1">
    <citation type="journal article" date="2017" name="Nature">
        <title>The sunflower genome provides insights into oil metabolism, flowering and Asterid evolution.</title>
        <authorList>
            <person name="Badouin H."/>
            <person name="Gouzy J."/>
            <person name="Grassa C.J."/>
            <person name="Murat F."/>
            <person name="Staton S.E."/>
            <person name="Cottret L."/>
            <person name="Lelandais-Briere C."/>
            <person name="Owens G.L."/>
            <person name="Carrere S."/>
            <person name="Mayjonade B."/>
            <person name="Legrand L."/>
            <person name="Gill N."/>
            <person name="Kane N.C."/>
            <person name="Bowers J.E."/>
            <person name="Hubner S."/>
            <person name="Bellec A."/>
            <person name="Berard A."/>
            <person name="Berges H."/>
            <person name="Blanchet N."/>
            <person name="Boniface M.C."/>
            <person name="Brunel D."/>
            <person name="Catrice O."/>
            <person name="Chaidir N."/>
            <person name="Claudel C."/>
            <person name="Donnadieu C."/>
            <person name="Faraut T."/>
            <person name="Fievet G."/>
            <person name="Helmstetter N."/>
            <person name="King M."/>
            <person name="Knapp S.J."/>
            <person name="Lai Z."/>
            <person name="Le Paslier M.C."/>
            <person name="Lippi Y."/>
            <person name="Lorenzon L."/>
            <person name="Mandel J.R."/>
            <person name="Marage G."/>
            <person name="Marchand G."/>
            <person name="Marquand E."/>
            <person name="Bret-Mestries E."/>
            <person name="Morien E."/>
            <person name="Nambeesan S."/>
            <person name="Nguyen T."/>
            <person name="Pegot-Espagnet P."/>
            <person name="Pouilly N."/>
            <person name="Raftis F."/>
            <person name="Sallet E."/>
            <person name="Schiex T."/>
            <person name="Thomas J."/>
            <person name="Vandecasteele C."/>
            <person name="Vares D."/>
            <person name="Vear F."/>
            <person name="Vautrin S."/>
            <person name="Crespi M."/>
            <person name="Mangin B."/>
            <person name="Burke J.M."/>
            <person name="Salse J."/>
            <person name="Munos S."/>
            <person name="Vincourt P."/>
            <person name="Rieseberg L.H."/>
            <person name="Langlade N.B."/>
        </authorList>
    </citation>
    <scope>NUCLEOTIDE SEQUENCE [LARGE SCALE GENOMIC DNA]</scope>
    <source>
        <strain evidence="2">cv. SF193</strain>
    </source>
</reference>
<dbReference type="Gene3D" id="1.25.40.10">
    <property type="entry name" value="Tetratricopeptide repeat domain"/>
    <property type="match status" value="1"/>
</dbReference>
<gene>
    <name evidence="1" type="ORF">HannXRQ_Chr11g0349491</name>
</gene>
<proteinExistence type="predicted"/>
<accession>A0A251TDA2</accession>
<dbReference type="SUPFAM" id="SSF48452">
    <property type="entry name" value="TPR-like"/>
    <property type="match status" value="1"/>
</dbReference>
<sequence length="324" mass="37211">MELNLTNITYRHHHRQQPLPLNHHRPYNSINFPKSPSFAPLTSIKSSSHNPNYETSNHHTTKFINPNSNPNPLSSLKTTVITGVTVAVVLLSRLTIKPPPAAAIPPPATVETANPQSKTLGEKKPFKTLTQIKTKIVHEWIEELDQLIEQQPEDSVAKWMKHSLQSYIGDHKSAILGFKEIITKDPLCFMSYYGLIRAASATRSVNELKDVENLILKLIALCKQGNEKDVVREFKILLADIRVINGDYDNAVKIYDALVKEELKDFMLYLNRGIVYIQWWRRLMMTKVFAHKVESERASLKRLVIWVMEIMVFCFNVVDWEVMI</sequence>
<dbReference type="STRING" id="4232.A0A251TDA2"/>
<dbReference type="Proteomes" id="UP000215914">
    <property type="component" value="Chromosome 11"/>
</dbReference>
<dbReference type="EMBL" id="CM007900">
    <property type="protein sequence ID" value="OTG09125.1"/>
    <property type="molecule type" value="Genomic_DNA"/>
</dbReference>
<keyword evidence="2" id="KW-1185">Reference proteome</keyword>
<evidence type="ECO:0000313" key="2">
    <source>
        <dbReference type="Proteomes" id="UP000215914"/>
    </source>
</evidence>
<organism evidence="1 2">
    <name type="scientific">Helianthus annuus</name>
    <name type="common">Common sunflower</name>
    <dbReference type="NCBI Taxonomy" id="4232"/>
    <lineage>
        <taxon>Eukaryota</taxon>
        <taxon>Viridiplantae</taxon>
        <taxon>Streptophyta</taxon>
        <taxon>Embryophyta</taxon>
        <taxon>Tracheophyta</taxon>
        <taxon>Spermatophyta</taxon>
        <taxon>Magnoliopsida</taxon>
        <taxon>eudicotyledons</taxon>
        <taxon>Gunneridae</taxon>
        <taxon>Pentapetalae</taxon>
        <taxon>asterids</taxon>
        <taxon>campanulids</taxon>
        <taxon>Asterales</taxon>
        <taxon>Asteraceae</taxon>
        <taxon>Asteroideae</taxon>
        <taxon>Heliantheae alliance</taxon>
        <taxon>Heliantheae</taxon>
        <taxon>Helianthus</taxon>
    </lineage>
</organism>
<dbReference type="InParanoid" id="A0A251TDA2"/>
<evidence type="ECO:0000313" key="1">
    <source>
        <dbReference type="EMBL" id="OTG09125.1"/>
    </source>
</evidence>
<protein>
    <submittedName>
        <fullName evidence="1">Putative tetratricopeptide-like helical domain-containing protein</fullName>
    </submittedName>
</protein>
<dbReference type="AlphaFoldDB" id="A0A251TDA2"/>